<dbReference type="NCBIfam" id="TIGR00091">
    <property type="entry name" value="tRNA (guanosine(46)-N7)-methyltransferase TrmB"/>
    <property type="match status" value="1"/>
</dbReference>
<dbReference type="PANTHER" id="PTHR23417:SF14">
    <property type="entry name" value="PENTACOTRIPEPTIDE-REPEAT REGION OF PRORP DOMAIN-CONTAINING PROTEIN"/>
    <property type="match status" value="1"/>
</dbReference>
<accession>A0A846MZ01</accession>
<sequence length="233" mass="26323">MANEEGTPFQKKLYGRRKGPKLSAHKDNLRQTLLPQHRLNIVQGADPKSYFAVPVEEVWLEVGFGAGEHMLANARNHPKAGMIGAEPYESGVAKLLSHMEDDPPPNLRIHEGDARDILLALPDHSLAKVFVLFPDPWPKTRHHKRRFIQTEMLTEFARVLKPGGEFRFASDDAGYLGWTLERGLAHADFIWTAKAPGDFEQRPAHWPPTRYEAKALHGPPVYLSFLTRTKVTP</sequence>
<keyword evidence="5 7" id="KW-0949">S-adenosyl-L-methionine</keyword>
<keyword evidence="6 7" id="KW-0819">tRNA processing</keyword>
<evidence type="ECO:0000313" key="9">
    <source>
        <dbReference type="EMBL" id="NIK88242.1"/>
    </source>
</evidence>
<dbReference type="CDD" id="cd02440">
    <property type="entry name" value="AdoMet_MTases"/>
    <property type="match status" value="1"/>
</dbReference>
<protein>
    <recommendedName>
        <fullName evidence="7">tRNA (guanine-N(7)-)-methyltransferase</fullName>
        <ecNumber evidence="7">2.1.1.33</ecNumber>
    </recommendedName>
    <alternativeName>
        <fullName evidence="7">tRNA (guanine(46)-N(7))-methyltransferase</fullName>
    </alternativeName>
    <alternativeName>
        <fullName evidence="7">tRNA(m7G46)-methyltransferase</fullName>
    </alternativeName>
</protein>
<reference evidence="9 10" key="1">
    <citation type="submission" date="2020-03" db="EMBL/GenBank/DDBJ databases">
        <title>Genomic Encyclopedia of Type Strains, Phase IV (KMG-IV): sequencing the most valuable type-strain genomes for metagenomic binning, comparative biology and taxonomic classification.</title>
        <authorList>
            <person name="Goeker M."/>
        </authorList>
    </citation>
    <scope>NUCLEOTIDE SEQUENCE [LARGE SCALE GENOMIC DNA]</scope>
    <source>
        <strain evidence="9 10">DSM 19867</strain>
    </source>
</reference>
<dbReference type="PROSITE" id="PS51625">
    <property type="entry name" value="SAM_MT_TRMB"/>
    <property type="match status" value="1"/>
</dbReference>
<keyword evidence="10" id="KW-1185">Reference proteome</keyword>
<feature type="binding site" evidence="7">
    <location>
        <position position="113"/>
    </location>
    <ligand>
        <name>S-adenosyl-L-methionine</name>
        <dbReference type="ChEBI" id="CHEBI:59789"/>
    </ligand>
</feature>
<dbReference type="HAMAP" id="MF_01057">
    <property type="entry name" value="tRNA_methyltr_TrmB"/>
    <property type="match status" value="1"/>
</dbReference>
<feature type="region of interest" description="Disordered" evidence="8">
    <location>
        <begin position="1"/>
        <end position="22"/>
    </location>
</feature>
<organism evidence="9 10">
    <name type="scientific">Rhizomicrobium palustre</name>
    <dbReference type="NCBI Taxonomy" id="189966"/>
    <lineage>
        <taxon>Bacteria</taxon>
        <taxon>Pseudomonadati</taxon>
        <taxon>Pseudomonadota</taxon>
        <taxon>Alphaproteobacteria</taxon>
        <taxon>Micropepsales</taxon>
        <taxon>Micropepsaceae</taxon>
        <taxon>Rhizomicrobium</taxon>
    </lineage>
</organism>
<dbReference type="InterPro" id="IPR055361">
    <property type="entry name" value="tRNA_methyltr_TrmB_bact"/>
</dbReference>
<dbReference type="RefSeq" id="WP_167082434.1">
    <property type="nucleotide sequence ID" value="NZ_BAAADC010000001.1"/>
</dbReference>
<dbReference type="InterPro" id="IPR003358">
    <property type="entry name" value="tRNA_(Gua-N-7)_MeTrfase_Trmb"/>
</dbReference>
<feature type="binding site" evidence="7">
    <location>
        <begin position="209"/>
        <end position="212"/>
    </location>
    <ligand>
        <name>substrate</name>
    </ligand>
</feature>
<dbReference type="Proteomes" id="UP000570514">
    <property type="component" value="Unassembled WGS sequence"/>
</dbReference>
<evidence type="ECO:0000256" key="4">
    <source>
        <dbReference type="ARBA" id="ARBA00022679"/>
    </source>
</evidence>
<dbReference type="GO" id="GO:0043527">
    <property type="term" value="C:tRNA methyltransferase complex"/>
    <property type="evidence" value="ECO:0007669"/>
    <property type="project" value="TreeGrafter"/>
</dbReference>
<dbReference type="EC" id="2.1.1.33" evidence="7"/>
<proteinExistence type="inferred from homology"/>
<dbReference type="UniPathway" id="UPA00989"/>
<gene>
    <name evidence="7" type="primary">trmB</name>
    <name evidence="9" type="ORF">FHS83_001560</name>
</gene>
<evidence type="ECO:0000256" key="5">
    <source>
        <dbReference type="ARBA" id="ARBA00022691"/>
    </source>
</evidence>
<feature type="binding site" evidence="7">
    <location>
        <position position="139"/>
    </location>
    <ligand>
        <name>substrate</name>
    </ligand>
</feature>
<dbReference type="Pfam" id="PF02390">
    <property type="entry name" value="Methyltransf_4"/>
    <property type="match status" value="1"/>
</dbReference>
<dbReference type="InterPro" id="IPR029063">
    <property type="entry name" value="SAM-dependent_MTases_sf"/>
</dbReference>
<evidence type="ECO:0000256" key="7">
    <source>
        <dbReference type="HAMAP-Rule" id="MF_01057"/>
    </source>
</evidence>
<keyword evidence="4 7" id="KW-0808">Transferase</keyword>
<dbReference type="PANTHER" id="PTHR23417">
    <property type="entry name" value="3-DEOXY-D-MANNO-OCTULOSONIC-ACID TRANSFERASE/TRNA GUANINE-N 7 - -METHYLTRANSFERASE"/>
    <property type="match status" value="1"/>
</dbReference>
<keyword evidence="3 7" id="KW-0489">Methyltransferase</keyword>
<dbReference type="SUPFAM" id="SSF53335">
    <property type="entry name" value="S-adenosyl-L-methionine-dependent methyltransferases"/>
    <property type="match status" value="1"/>
</dbReference>
<evidence type="ECO:0000256" key="6">
    <source>
        <dbReference type="ARBA" id="ARBA00022694"/>
    </source>
</evidence>
<comment type="catalytic activity">
    <reaction evidence="1 7">
        <text>guanosine(46) in tRNA + S-adenosyl-L-methionine = N(7)-methylguanosine(46) in tRNA + S-adenosyl-L-homocysteine</text>
        <dbReference type="Rhea" id="RHEA:42708"/>
        <dbReference type="Rhea" id="RHEA-COMP:10188"/>
        <dbReference type="Rhea" id="RHEA-COMP:10189"/>
        <dbReference type="ChEBI" id="CHEBI:57856"/>
        <dbReference type="ChEBI" id="CHEBI:59789"/>
        <dbReference type="ChEBI" id="CHEBI:74269"/>
        <dbReference type="ChEBI" id="CHEBI:74480"/>
        <dbReference type="EC" id="2.1.1.33"/>
    </reaction>
</comment>
<feature type="binding site" evidence="7">
    <location>
        <position position="135"/>
    </location>
    <ligand>
        <name>S-adenosyl-L-methionine</name>
        <dbReference type="ChEBI" id="CHEBI:59789"/>
    </ligand>
</feature>
<comment type="similarity">
    <text evidence="7">Belongs to the class I-like SAM-binding methyltransferase superfamily. TrmB family.</text>
</comment>
<name>A0A846MZ01_9PROT</name>
<comment type="caution">
    <text evidence="7">Lacks conserved residue(s) required for the propagation of feature annotation.</text>
</comment>
<evidence type="ECO:0000256" key="1">
    <source>
        <dbReference type="ARBA" id="ARBA00000142"/>
    </source>
</evidence>
<dbReference type="GO" id="GO:0008176">
    <property type="term" value="F:tRNA (guanine(46)-N7)-methyltransferase activity"/>
    <property type="evidence" value="ECO:0007669"/>
    <property type="project" value="UniProtKB-UniRule"/>
</dbReference>
<feature type="binding site" evidence="7">
    <location>
        <position position="61"/>
    </location>
    <ligand>
        <name>S-adenosyl-L-methionine</name>
        <dbReference type="ChEBI" id="CHEBI:59789"/>
    </ligand>
</feature>
<evidence type="ECO:0000256" key="8">
    <source>
        <dbReference type="SAM" id="MobiDB-lite"/>
    </source>
</evidence>
<feature type="binding site" evidence="7">
    <location>
        <position position="171"/>
    </location>
    <ligand>
        <name>substrate</name>
    </ligand>
</feature>
<evidence type="ECO:0000313" key="10">
    <source>
        <dbReference type="Proteomes" id="UP000570514"/>
    </source>
</evidence>
<evidence type="ECO:0000256" key="2">
    <source>
        <dbReference type="ARBA" id="ARBA00003015"/>
    </source>
</evidence>
<dbReference type="AlphaFoldDB" id="A0A846MZ01"/>
<dbReference type="EMBL" id="JAASRM010000001">
    <property type="protein sequence ID" value="NIK88242.1"/>
    <property type="molecule type" value="Genomic_DNA"/>
</dbReference>
<dbReference type="Gene3D" id="3.40.50.150">
    <property type="entry name" value="Vaccinia Virus protein VP39"/>
    <property type="match status" value="1"/>
</dbReference>
<comment type="pathway">
    <text evidence="7">tRNA modification; N(7)-methylguanine-tRNA biosynthesis.</text>
</comment>
<evidence type="ECO:0000256" key="3">
    <source>
        <dbReference type="ARBA" id="ARBA00022603"/>
    </source>
</evidence>
<comment type="function">
    <text evidence="2 7">Catalyzes the formation of N(7)-methylguanine at position 46 (m7G46) in tRNA.</text>
</comment>
<comment type="caution">
    <text evidence="9">The sequence shown here is derived from an EMBL/GenBank/DDBJ whole genome shotgun (WGS) entry which is preliminary data.</text>
</comment>
<feature type="binding site" evidence="7">
    <location>
        <position position="86"/>
    </location>
    <ligand>
        <name>S-adenosyl-L-methionine</name>
        <dbReference type="ChEBI" id="CHEBI:59789"/>
    </ligand>
</feature>